<name>A0A0E9V7M8_ANGAN</name>
<dbReference type="AlphaFoldDB" id="A0A0E9V7M8"/>
<proteinExistence type="predicted"/>
<sequence>MLTFRSFLCLFKQRSQGNYGNDIWRSVKANNAFTLTYVSGMTHNEDLTHLEVNVFYKYDIQHLDNVFFTKTANLHEQT</sequence>
<organism evidence="1">
    <name type="scientific">Anguilla anguilla</name>
    <name type="common">European freshwater eel</name>
    <name type="synonym">Muraena anguilla</name>
    <dbReference type="NCBI Taxonomy" id="7936"/>
    <lineage>
        <taxon>Eukaryota</taxon>
        <taxon>Metazoa</taxon>
        <taxon>Chordata</taxon>
        <taxon>Craniata</taxon>
        <taxon>Vertebrata</taxon>
        <taxon>Euteleostomi</taxon>
        <taxon>Actinopterygii</taxon>
        <taxon>Neopterygii</taxon>
        <taxon>Teleostei</taxon>
        <taxon>Anguilliformes</taxon>
        <taxon>Anguillidae</taxon>
        <taxon>Anguilla</taxon>
    </lineage>
</organism>
<evidence type="ECO:0000313" key="1">
    <source>
        <dbReference type="EMBL" id="JAH74006.1"/>
    </source>
</evidence>
<reference evidence="1" key="1">
    <citation type="submission" date="2014-11" db="EMBL/GenBank/DDBJ databases">
        <authorList>
            <person name="Amaro Gonzalez C."/>
        </authorList>
    </citation>
    <scope>NUCLEOTIDE SEQUENCE</scope>
</reference>
<protein>
    <submittedName>
        <fullName evidence="1">Uncharacterized protein</fullName>
    </submittedName>
</protein>
<dbReference type="EMBL" id="GBXM01034571">
    <property type="protein sequence ID" value="JAH74006.1"/>
    <property type="molecule type" value="Transcribed_RNA"/>
</dbReference>
<reference evidence="1" key="2">
    <citation type="journal article" date="2015" name="Fish Shellfish Immunol.">
        <title>Early steps in the European eel (Anguilla anguilla)-Vibrio vulnificus interaction in the gills: Role of the RtxA13 toxin.</title>
        <authorList>
            <person name="Callol A."/>
            <person name="Pajuelo D."/>
            <person name="Ebbesson L."/>
            <person name="Teles M."/>
            <person name="MacKenzie S."/>
            <person name="Amaro C."/>
        </authorList>
    </citation>
    <scope>NUCLEOTIDE SEQUENCE</scope>
</reference>
<accession>A0A0E9V7M8</accession>